<evidence type="ECO:0000256" key="1">
    <source>
        <dbReference type="ARBA" id="ARBA00008431"/>
    </source>
</evidence>
<name>A0A2U1IUJ3_SMIAN</name>
<dbReference type="SMART" id="SM01393">
    <property type="entry name" value="Ribosomal_L32e"/>
    <property type="match status" value="1"/>
</dbReference>
<dbReference type="GO" id="GO:0003735">
    <property type="term" value="F:structural constituent of ribosome"/>
    <property type="evidence" value="ECO:0007669"/>
    <property type="project" value="InterPro"/>
</dbReference>
<dbReference type="EMBL" id="MBFU01001278">
    <property type="protein sequence ID" value="PVZ96479.1"/>
    <property type="molecule type" value="Genomic_DNA"/>
</dbReference>
<dbReference type="PANTHER" id="PTHR23413:SF1">
    <property type="entry name" value="RIBOSOMAL PROTEIN L32"/>
    <property type="match status" value="1"/>
</dbReference>
<sequence>MVSPIRKANIVKKRTKKFVRVHCDRYLRLPTSWRKPTGIDSRTRRRFKGTRPQPKIGFGSNKATRFLLPNGFRLFTVNNIKDLESLTMLNRTYCAEIASTVSSRNRIELVKKAKELNIKIINGNARVRTEAN</sequence>
<proteinExistence type="inferred from homology"/>
<dbReference type="PANTHER" id="PTHR23413">
    <property type="entry name" value="60S RIBOSOMAL PROTEIN L32 AND DNA-DIRECTED RNA POLYMERASE II, SUBUNIT N"/>
    <property type="match status" value="1"/>
</dbReference>
<dbReference type="PROSITE" id="PS00580">
    <property type="entry name" value="RIBOSOMAL_L32E"/>
    <property type="match status" value="1"/>
</dbReference>
<evidence type="ECO:0000313" key="4">
    <source>
        <dbReference type="EMBL" id="PVZ96479.1"/>
    </source>
</evidence>
<evidence type="ECO:0000256" key="3">
    <source>
        <dbReference type="ARBA" id="ARBA00023274"/>
    </source>
</evidence>
<comment type="caution">
    <text evidence="4">The sequence shown here is derived from an EMBL/GenBank/DDBJ whole genome shotgun (WGS) entry which is preliminary data.</text>
</comment>
<dbReference type="Pfam" id="PF01655">
    <property type="entry name" value="Ribosomal_L32e"/>
    <property type="match status" value="1"/>
</dbReference>
<protein>
    <recommendedName>
        <fullName evidence="6">60S ribosomal protein L32</fullName>
    </recommendedName>
</protein>
<comment type="similarity">
    <text evidence="1">Belongs to the eukaryotic ribosomal protein eL32 family.</text>
</comment>
<dbReference type="InterPro" id="IPR018263">
    <property type="entry name" value="Ribosomal_eL32_CS"/>
</dbReference>
<accession>A0A2U1IUJ3</accession>
<keyword evidence="3" id="KW-0687">Ribonucleoprotein</keyword>
<gene>
    <name evidence="4" type="ORF">BB558_007638</name>
</gene>
<dbReference type="GO" id="GO:0022625">
    <property type="term" value="C:cytosolic large ribosomal subunit"/>
    <property type="evidence" value="ECO:0007669"/>
    <property type="project" value="TreeGrafter"/>
</dbReference>
<dbReference type="Proteomes" id="UP000245591">
    <property type="component" value="Unassembled WGS sequence"/>
</dbReference>
<dbReference type="AlphaFoldDB" id="A0A2U1IUJ3"/>
<organism evidence="4 5">
    <name type="scientific">Smittium angustum</name>
    <dbReference type="NCBI Taxonomy" id="133377"/>
    <lineage>
        <taxon>Eukaryota</taxon>
        <taxon>Fungi</taxon>
        <taxon>Fungi incertae sedis</taxon>
        <taxon>Zoopagomycota</taxon>
        <taxon>Kickxellomycotina</taxon>
        <taxon>Harpellomycetes</taxon>
        <taxon>Harpellales</taxon>
        <taxon>Legeriomycetaceae</taxon>
        <taxon>Smittium</taxon>
    </lineage>
</organism>
<dbReference type="SUPFAM" id="SSF52042">
    <property type="entry name" value="Ribosomal protein L32e"/>
    <property type="match status" value="1"/>
</dbReference>
<evidence type="ECO:0000313" key="5">
    <source>
        <dbReference type="Proteomes" id="UP000245591"/>
    </source>
</evidence>
<dbReference type="InterPro" id="IPR001515">
    <property type="entry name" value="Ribosomal_eL32"/>
</dbReference>
<dbReference type="InterPro" id="IPR036351">
    <property type="entry name" value="Ribosomal_eL32_sf"/>
</dbReference>
<keyword evidence="5" id="KW-1185">Reference proteome</keyword>
<evidence type="ECO:0008006" key="6">
    <source>
        <dbReference type="Google" id="ProtNLM"/>
    </source>
</evidence>
<dbReference type="GO" id="GO:0006412">
    <property type="term" value="P:translation"/>
    <property type="evidence" value="ECO:0007669"/>
    <property type="project" value="InterPro"/>
</dbReference>
<reference evidence="4 5" key="1">
    <citation type="journal article" date="2018" name="MBio">
        <title>Comparative Genomics Reveals the Core Gene Toolbox for the Fungus-Insect Symbiosis.</title>
        <authorList>
            <person name="Wang Y."/>
            <person name="Stata M."/>
            <person name="Wang W."/>
            <person name="Stajich J.E."/>
            <person name="White M.M."/>
            <person name="Moncalvo J.M."/>
        </authorList>
    </citation>
    <scope>NUCLEOTIDE SEQUENCE [LARGE SCALE GENOMIC DNA]</scope>
    <source>
        <strain evidence="4 5">AUS-126-30</strain>
    </source>
</reference>
<evidence type="ECO:0000256" key="2">
    <source>
        <dbReference type="ARBA" id="ARBA00022980"/>
    </source>
</evidence>
<keyword evidence="2" id="KW-0689">Ribosomal protein</keyword>
<dbReference type="CDD" id="cd00513">
    <property type="entry name" value="Ribosomal_L32_L32e"/>
    <property type="match status" value="1"/>
</dbReference>